<sequence>MDCEFKEIAERNGLQPAPNTPIVDEASFHAAILHSYIVTADGAIVTRTNPSSHTFISQPVSLEPFPSFDPDVVVTPPSPTTPHAEIGPDVIVTPPSPITSQAGLATDDDDDEAESYLEMAPKKTTNGKAAKKPKGKEKDDEVWAYA</sequence>
<dbReference type="AlphaFoldDB" id="A0A8H4RTK9"/>
<dbReference type="Proteomes" id="UP000566819">
    <property type="component" value="Unassembled WGS sequence"/>
</dbReference>
<comment type="caution">
    <text evidence="2">The sequence shown here is derived from an EMBL/GenBank/DDBJ whole genome shotgun (WGS) entry which is preliminary data.</text>
</comment>
<feature type="compositionally biased region" description="Basic and acidic residues" evidence="1">
    <location>
        <begin position="136"/>
        <end position="146"/>
    </location>
</feature>
<name>A0A8H4RTK9_9HELO</name>
<evidence type="ECO:0000313" key="3">
    <source>
        <dbReference type="Proteomes" id="UP000566819"/>
    </source>
</evidence>
<organism evidence="2 3">
    <name type="scientific">Cudoniella acicularis</name>
    <dbReference type="NCBI Taxonomy" id="354080"/>
    <lineage>
        <taxon>Eukaryota</taxon>
        <taxon>Fungi</taxon>
        <taxon>Dikarya</taxon>
        <taxon>Ascomycota</taxon>
        <taxon>Pezizomycotina</taxon>
        <taxon>Leotiomycetes</taxon>
        <taxon>Helotiales</taxon>
        <taxon>Tricladiaceae</taxon>
        <taxon>Cudoniella</taxon>
    </lineage>
</organism>
<keyword evidence="3" id="KW-1185">Reference proteome</keyword>
<feature type="compositionally biased region" description="Acidic residues" evidence="1">
    <location>
        <begin position="106"/>
        <end position="115"/>
    </location>
</feature>
<protein>
    <submittedName>
        <fullName evidence="2">Uncharacterized protein</fullName>
    </submittedName>
</protein>
<dbReference type="EMBL" id="JAAMPI010000159">
    <property type="protein sequence ID" value="KAF4634795.1"/>
    <property type="molecule type" value="Genomic_DNA"/>
</dbReference>
<proteinExistence type="predicted"/>
<reference evidence="2 3" key="1">
    <citation type="submission" date="2020-03" db="EMBL/GenBank/DDBJ databases">
        <title>Draft Genome Sequence of Cudoniella acicularis.</title>
        <authorList>
            <person name="Buettner E."/>
            <person name="Kellner H."/>
        </authorList>
    </citation>
    <scope>NUCLEOTIDE SEQUENCE [LARGE SCALE GENOMIC DNA]</scope>
    <source>
        <strain evidence="2 3">DSM 108380</strain>
    </source>
</reference>
<gene>
    <name evidence="2" type="ORF">G7Y89_g3326</name>
</gene>
<feature type="region of interest" description="Disordered" evidence="1">
    <location>
        <begin position="71"/>
        <end position="146"/>
    </location>
</feature>
<accession>A0A8H4RTK9</accession>
<evidence type="ECO:0000256" key="1">
    <source>
        <dbReference type="SAM" id="MobiDB-lite"/>
    </source>
</evidence>
<evidence type="ECO:0000313" key="2">
    <source>
        <dbReference type="EMBL" id="KAF4634795.1"/>
    </source>
</evidence>